<evidence type="ECO:0000256" key="2">
    <source>
        <dbReference type="ARBA" id="ARBA00022801"/>
    </source>
</evidence>
<evidence type="ECO:0000313" key="4">
    <source>
        <dbReference type="EMBL" id="KLE33954.1"/>
    </source>
</evidence>
<accession>A0A0G9MTQ2</accession>
<name>A0A0G9MTQ2_9SPHN</name>
<protein>
    <recommendedName>
        <fullName evidence="6">N-sulphoglucosamine sulphohydrolase C-terminal domain-containing protein</fullName>
    </recommendedName>
</protein>
<organism evidence="4 5">
    <name type="scientific">Aurantiacibacter luteus</name>
    <dbReference type="NCBI Taxonomy" id="1581420"/>
    <lineage>
        <taxon>Bacteria</taxon>
        <taxon>Pseudomonadati</taxon>
        <taxon>Pseudomonadota</taxon>
        <taxon>Alphaproteobacteria</taxon>
        <taxon>Sphingomonadales</taxon>
        <taxon>Erythrobacteraceae</taxon>
        <taxon>Aurantiacibacter</taxon>
    </lineage>
</organism>
<dbReference type="SUPFAM" id="SSF53649">
    <property type="entry name" value="Alkaline phosphatase-like"/>
    <property type="match status" value="1"/>
</dbReference>
<dbReference type="AlphaFoldDB" id="A0A0G9MTQ2"/>
<dbReference type="PANTHER" id="PTHR42693:SF53">
    <property type="entry name" value="ENDO-4-O-SULFATASE"/>
    <property type="match status" value="1"/>
</dbReference>
<dbReference type="InterPro" id="IPR050738">
    <property type="entry name" value="Sulfatase"/>
</dbReference>
<proteinExistence type="inferred from homology"/>
<dbReference type="Gene3D" id="3.40.720.10">
    <property type="entry name" value="Alkaline Phosphatase, subunit A"/>
    <property type="match status" value="1"/>
</dbReference>
<dbReference type="PANTHER" id="PTHR42693">
    <property type="entry name" value="ARYLSULFATASE FAMILY MEMBER"/>
    <property type="match status" value="1"/>
</dbReference>
<dbReference type="PATRIC" id="fig|1581420.6.peg.1306"/>
<dbReference type="InterPro" id="IPR017850">
    <property type="entry name" value="Alkaline_phosphatase_core_sf"/>
</dbReference>
<feature type="region of interest" description="Disordered" evidence="3">
    <location>
        <begin position="109"/>
        <end position="143"/>
    </location>
</feature>
<sequence length="143" mass="16518">MAGAGRFAGGVDSLSYVPAMRGEAFAPQRPVYWYSSRPRPSQTGDTAGLALRDGDWKFIRRFDPQEADELFNLAADPYETTNLAQREPQRASAMRARIEAWMTEIDAVAPQFQRGNRRKRGERDRDRRRDRNNGRERNRDRSQ</sequence>
<comment type="similarity">
    <text evidence="1">Belongs to the sulfatase family.</text>
</comment>
<keyword evidence="5" id="KW-1185">Reference proteome</keyword>
<gene>
    <name evidence="4" type="ORF">AAW00_06425</name>
</gene>
<dbReference type="EMBL" id="LBHB01000002">
    <property type="protein sequence ID" value="KLE33954.1"/>
    <property type="molecule type" value="Genomic_DNA"/>
</dbReference>
<evidence type="ECO:0000256" key="3">
    <source>
        <dbReference type="SAM" id="MobiDB-lite"/>
    </source>
</evidence>
<evidence type="ECO:0000313" key="5">
    <source>
        <dbReference type="Proteomes" id="UP000053464"/>
    </source>
</evidence>
<evidence type="ECO:0008006" key="6">
    <source>
        <dbReference type="Google" id="ProtNLM"/>
    </source>
</evidence>
<feature type="compositionally biased region" description="Basic and acidic residues" evidence="3">
    <location>
        <begin position="121"/>
        <end position="143"/>
    </location>
</feature>
<reference evidence="4 5" key="1">
    <citation type="submission" date="2015-04" db="EMBL/GenBank/DDBJ databases">
        <title>The draft genome sequence of Erythrobacter luteus KA37.</title>
        <authorList>
            <person name="Zhuang L."/>
            <person name="Liu Y."/>
            <person name="Shao Z."/>
        </authorList>
    </citation>
    <scope>NUCLEOTIDE SEQUENCE [LARGE SCALE GENOMIC DNA]</scope>
    <source>
        <strain evidence="4 5">KA37</strain>
    </source>
</reference>
<dbReference type="STRING" id="1581420.AAW00_06425"/>
<dbReference type="Proteomes" id="UP000053464">
    <property type="component" value="Unassembled WGS sequence"/>
</dbReference>
<evidence type="ECO:0000256" key="1">
    <source>
        <dbReference type="ARBA" id="ARBA00008779"/>
    </source>
</evidence>
<dbReference type="GO" id="GO:0004065">
    <property type="term" value="F:arylsulfatase activity"/>
    <property type="evidence" value="ECO:0007669"/>
    <property type="project" value="TreeGrafter"/>
</dbReference>
<keyword evidence="2" id="KW-0378">Hydrolase</keyword>
<comment type="caution">
    <text evidence="4">The sequence shown here is derived from an EMBL/GenBank/DDBJ whole genome shotgun (WGS) entry which is preliminary data.</text>
</comment>